<reference evidence="1 2" key="1">
    <citation type="submission" date="2024-03" db="EMBL/GenBank/DDBJ databases">
        <title>The Acrasis kona genome and developmental transcriptomes reveal deep origins of eukaryotic multicellular pathways.</title>
        <authorList>
            <person name="Sheikh S."/>
            <person name="Fu C.-J."/>
            <person name="Brown M.W."/>
            <person name="Baldauf S.L."/>
        </authorList>
    </citation>
    <scope>NUCLEOTIDE SEQUENCE [LARGE SCALE GENOMIC DNA]</scope>
    <source>
        <strain evidence="1 2">ATCC MYA-3509</strain>
    </source>
</reference>
<dbReference type="AlphaFoldDB" id="A0AAW2ZNK8"/>
<organism evidence="1 2">
    <name type="scientific">Acrasis kona</name>
    <dbReference type="NCBI Taxonomy" id="1008807"/>
    <lineage>
        <taxon>Eukaryota</taxon>
        <taxon>Discoba</taxon>
        <taxon>Heterolobosea</taxon>
        <taxon>Tetramitia</taxon>
        <taxon>Eutetramitia</taxon>
        <taxon>Acrasidae</taxon>
        <taxon>Acrasis</taxon>
    </lineage>
</organism>
<comment type="caution">
    <text evidence="1">The sequence shown here is derived from an EMBL/GenBank/DDBJ whole genome shotgun (WGS) entry which is preliminary data.</text>
</comment>
<protein>
    <submittedName>
        <fullName evidence="1">Uncharacterized protein</fullName>
    </submittedName>
</protein>
<gene>
    <name evidence="1" type="ORF">AKO1_006458</name>
</gene>
<sequence>MHPIFKVQKDLADDILLQISNIQESEDVESKVLALLKRVQDLRRSEILLLNQVLPEFLKILLDNPALKKSPLVMRSFFVTFSRKKSYCGYDIDYSKLSNTNALLDLCASTINESIINDCEGILAVIRIINQLEYFTQNYNAVIYKCSGQVLKLVDWPSWEFAEFVHKASNPINSSLSLIKSFVNRLFWSPNTFDYILLLKPILSGTPLYEHHRGIQRNEKIVNDISLIKLVVICLKKNINLTSIGYASISTSLAINSSSYKMHEILKEMQSKHSINDVQVLSVVAKCIEKCLPSYDQSIYFWLLKQCQDVGFDKIQDKCLKSILCIQNKRDYEHETNHRGLSGVQKNDPFYQNLNEILIKSIRDLHERRLKDLDPASVDILKEIDNTCFKRYLVSPKSFLVAHFKKWLSNNDLPQHFDPCLVYFVTYSFSMNGNDYLAHNKAMKWLDFIVNNHSQELKNFLDENNYLKRLWKAIRDHDGTSVNHYMFVPLEWRKLVTDDKWKAILEE</sequence>
<evidence type="ECO:0000313" key="2">
    <source>
        <dbReference type="Proteomes" id="UP001431209"/>
    </source>
</evidence>
<dbReference type="Proteomes" id="UP001431209">
    <property type="component" value="Unassembled WGS sequence"/>
</dbReference>
<evidence type="ECO:0000313" key="1">
    <source>
        <dbReference type="EMBL" id="KAL0490274.1"/>
    </source>
</evidence>
<accession>A0AAW2ZNK8</accession>
<proteinExistence type="predicted"/>
<name>A0AAW2ZNK8_9EUKA</name>
<dbReference type="EMBL" id="JAOPGA020001659">
    <property type="protein sequence ID" value="KAL0490274.1"/>
    <property type="molecule type" value="Genomic_DNA"/>
</dbReference>
<keyword evidence="2" id="KW-1185">Reference proteome</keyword>